<evidence type="ECO:0000256" key="2">
    <source>
        <dbReference type="SAM" id="Phobius"/>
    </source>
</evidence>
<dbReference type="PANTHER" id="PTHR36435:SF1">
    <property type="entry name" value="CAAX AMINO TERMINAL PROTEASE FAMILY PROTEIN"/>
    <property type="match status" value="1"/>
</dbReference>
<dbReference type="PANTHER" id="PTHR36435">
    <property type="entry name" value="SLR1288 PROTEIN"/>
    <property type="match status" value="1"/>
</dbReference>
<feature type="transmembrane region" description="Helical" evidence="2">
    <location>
        <begin position="182"/>
        <end position="200"/>
    </location>
</feature>
<accession>U4TKD9</accession>
<dbReference type="HOGENOM" id="CLU_105051_0_0_9"/>
<feature type="transmembrane region" description="Helical" evidence="2">
    <location>
        <begin position="44"/>
        <end position="63"/>
    </location>
</feature>
<organism evidence="4 5">
    <name type="scientific">Schleiferilactobacillus shenzhenensis LY-73</name>
    <dbReference type="NCBI Taxonomy" id="1231336"/>
    <lineage>
        <taxon>Bacteria</taxon>
        <taxon>Bacillati</taxon>
        <taxon>Bacillota</taxon>
        <taxon>Bacilli</taxon>
        <taxon>Lactobacillales</taxon>
        <taxon>Lactobacillaceae</taxon>
        <taxon>Schleiferilactobacillus</taxon>
    </lineage>
</organism>
<keyword evidence="2" id="KW-1133">Transmembrane helix</keyword>
<dbReference type="eggNOG" id="COG1266">
    <property type="taxonomic scope" value="Bacteria"/>
</dbReference>
<keyword evidence="2" id="KW-0472">Membrane</keyword>
<dbReference type="AlphaFoldDB" id="U4TKD9"/>
<keyword evidence="5" id="KW-1185">Reference proteome</keyword>
<dbReference type="Proteomes" id="UP000030647">
    <property type="component" value="Unassembled WGS sequence"/>
</dbReference>
<sequence>MAPTDEPAPRIDWRKTGLAVLIIAAELAVELIITVLKLPALTQVIIFSIAAVLTMIAMMALYWDILQPAWRAFRTHLWRRLLLLLLLSLAIKIVVVIFTLVLVLSTHLKTGTTANIAPLVTNTKPLIIAIVPALLAAPFYEELFFRHVLYYQWRARRGLGIVMMLVSSVIFGFFHWGNVQGVVILTIPFMLIGLTFAVIYRRQQNIWYNITTHFMYNFSTVLVALLALLR</sequence>
<dbReference type="Pfam" id="PF02517">
    <property type="entry name" value="Rce1-like"/>
    <property type="match status" value="1"/>
</dbReference>
<dbReference type="InterPro" id="IPR003675">
    <property type="entry name" value="Rce1/LyrA-like_dom"/>
</dbReference>
<feature type="transmembrane region" description="Helical" evidence="2">
    <location>
        <begin position="157"/>
        <end position="176"/>
    </location>
</feature>
<dbReference type="STRING" id="1231336.L248_2705"/>
<evidence type="ECO:0000313" key="5">
    <source>
        <dbReference type="Proteomes" id="UP000030647"/>
    </source>
</evidence>
<feature type="transmembrane region" description="Helical" evidence="2">
    <location>
        <begin position="18"/>
        <end position="38"/>
    </location>
</feature>
<protein>
    <recommendedName>
        <fullName evidence="3">CAAX prenyl protease 2/Lysostaphin resistance protein A-like domain-containing protein</fullName>
    </recommendedName>
</protein>
<evidence type="ECO:0000259" key="3">
    <source>
        <dbReference type="Pfam" id="PF02517"/>
    </source>
</evidence>
<name>U4TKD9_9LACO</name>
<feature type="transmembrane region" description="Helical" evidence="2">
    <location>
        <begin position="126"/>
        <end position="145"/>
    </location>
</feature>
<evidence type="ECO:0000313" key="4">
    <source>
        <dbReference type="EMBL" id="ERL65306.1"/>
    </source>
</evidence>
<dbReference type="GO" id="GO:0080120">
    <property type="term" value="P:CAAX-box protein maturation"/>
    <property type="evidence" value="ECO:0007669"/>
    <property type="project" value="UniProtKB-ARBA"/>
</dbReference>
<dbReference type="GO" id="GO:0004175">
    <property type="term" value="F:endopeptidase activity"/>
    <property type="evidence" value="ECO:0007669"/>
    <property type="project" value="UniProtKB-ARBA"/>
</dbReference>
<evidence type="ECO:0000256" key="1">
    <source>
        <dbReference type="ARBA" id="ARBA00009067"/>
    </source>
</evidence>
<dbReference type="EMBL" id="KI271587">
    <property type="protein sequence ID" value="ERL65306.1"/>
    <property type="molecule type" value="Genomic_DNA"/>
</dbReference>
<proteinExistence type="inferred from homology"/>
<feature type="transmembrane region" description="Helical" evidence="2">
    <location>
        <begin position="83"/>
        <end position="106"/>
    </location>
</feature>
<reference evidence="5" key="1">
    <citation type="journal article" date="2013" name="Genome Announc.">
        <title>Whole-Genome Sequencing of Lactobacillus shenzhenensis Strain LY-73T.</title>
        <authorList>
            <person name="Lin Z."/>
            <person name="Liu Z."/>
            <person name="Yang R."/>
            <person name="Zou Y."/>
            <person name="Wan D."/>
            <person name="Chen J."/>
            <person name="Guo M."/>
            <person name="Zhao J."/>
            <person name="Fang C."/>
            <person name="Yang R."/>
            <person name="Liu F."/>
        </authorList>
    </citation>
    <scope>NUCLEOTIDE SEQUENCE [LARGE SCALE GENOMIC DNA]</scope>
    <source>
        <strain evidence="5">LY-73</strain>
    </source>
</reference>
<feature type="transmembrane region" description="Helical" evidence="2">
    <location>
        <begin position="207"/>
        <end position="229"/>
    </location>
</feature>
<keyword evidence="2" id="KW-0812">Transmembrane</keyword>
<dbReference type="RefSeq" id="WP_022529292.1">
    <property type="nucleotide sequence ID" value="NZ_KI271587.1"/>
</dbReference>
<dbReference type="InterPro" id="IPR052710">
    <property type="entry name" value="CAAX_protease"/>
</dbReference>
<feature type="domain" description="CAAX prenyl protease 2/Lysostaphin resistance protein A-like" evidence="3">
    <location>
        <begin position="126"/>
        <end position="218"/>
    </location>
</feature>
<comment type="similarity">
    <text evidence="1">Belongs to the UPF0177 family.</text>
</comment>
<gene>
    <name evidence="4" type="ORF">L248_2705</name>
</gene>
<dbReference type="OrthoDB" id="2817162at2"/>